<dbReference type="InterPro" id="IPR033116">
    <property type="entry name" value="TRYPSIN_SER"/>
</dbReference>
<sequence>MAKMMMIMILMESLLIISAEELRITTLKPDNDDDIITTTTNTITMENDIIDGYDYNNLNEYNCGRRMNNRHPKIINGSNAIHGNYPWMISLLLNNRHHCGGSLINNRWVLTAAHCVYRVPSPRFQVKLGSHVRINNNSEPMSIFLDNVRAIPHPGFTFTTFQDDLALIRLPKAIRYSNYIQPICLPDRIWMKPMVKKATVIGWGKLKQGGNSADTLQQVDLPIIDNGKCINWYREMGKMLTIRPTQICAGFEQGGKDACQGDSGSPMLTTNDFSKRSTIIGIVSAGIGCALPKLPGIYTRVSAYLPWIRETMQRYDDERRRPPLPKLPLAATTESSPMIITTEKQSITTESTDITNVDIDVTATKEPEHDNLWALVSPPPPPQPPLSNELMESEQKKLWALITAALINNNKNKKFDTKTQIF</sequence>
<evidence type="ECO:0000256" key="4">
    <source>
        <dbReference type="ARBA" id="ARBA00023157"/>
    </source>
</evidence>
<evidence type="ECO:0000256" key="2">
    <source>
        <dbReference type="ARBA" id="ARBA00022801"/>
    </source>
</evidence>
<feature type="domain" description="Peptidase S1" evidence="7">
    <location>
        <begin position="74"/>
        <end position="313"/>
    </location>
</feature>
<evidence type="ECO:0000256" key="6">
    <source>
        <dbReference type="SAM" id="SignalP"/>
    </source>
</evidence>
<protein>
    <submittedName>
        <fullName evidence="9">Transmembrane protease serine 11D-like</fullName>
    </submittedName>
</protein>
<feature type="signal peptide" evidence="6">
    <location>
        <begin position="1"/>
        <end position="19"/>
    </location>
</feature>
<reference evidence="9" key="1">
    <citation type="submission" date="2025-08" db="UniProtKB">
        <authorList>
            <consortium name="RefSeq"/>
        </authorList>
    </citation>
    <scope>IDENTIFICATION</scope>
    <source>
        <strain evidence="9">Airmid</strain>
    </source>
</reference>
<name>A0A6P6Y900_DERPT</name>
<keyword evidence="8" id="KW-1185">Reference proteome</keyword>
<dbReference type="Proteomes" id="UP000515146">
    <property type="component" value="Unplaced"/>
</dbReference>
<dbReference type="InterPro" id="IPR018114">
    <property type="entry name" value="TRYPSIN_HIS"/>
</dbReference>
<dbReference type="OrthoDB" id="9448935at2759"/>
<organism evidence="8 9">
    <name type="scientific">Dermatophagoides pteronyssinus</name>
    <name type="common">European house dust mite</name>
    <dbReference type="NCBI Taxonomy" id="6956"/>
    <lineage>
        <taxon>Eukaryota</taxon>
        <taxon>Metazoa</taxon>
        <taxon>Ecdysozoa</taxon>
        <taxon>Arthropoda</taxon>
        <taxon>Chelicerata</taxon>
        <taxon>Arachnida</taxon>
        <taxon>Acari</taxon>
        <taxon>Acariformes</taxon>
        <taxon>Sarcoptiformes</taxon>
        <taxon>Astigmata</taxon>
        <taxon>Psoroptidia</taxon>
        <taxon>Analgoidea</taxon>
        <taxon>Pyroglyphidae</taxon>
        <taxon>Dermatophagoidinae</taxon>
        <taxon>Dermatophagoides</taxon>
    </lineage>
</organism>
<dbReference type="InterPro" id="IPR001314">
    <property type="entry name" value="Peptidase_S1A"/>
</dbReference>
<evidence type="ECO:0000256" key="3">
    <source>
        <dbReference type="ARBA" id="ARBA00022825"/>
    </source>
</evidence>
<dbReference type="PANTHER" id="PTHR24252">
    <property type="entry name" value="ACROSIN-RELATED"/>
    <property type="match status" value="1"/>
</dbReference>
<keyword evidence="4" id="KW-1015">Disulfide bond</keyword>
<dbReference type="RefSeq" id="XP_027201451.1">
    <property type="nucleotide sequence ID" value="XM_027345650.1"/>
</dbReference>
<evidence type="ECO:0000256" key="5">
    <source>
        <dbReference type="RuleBase" id="RU363034"/>
    </source>
</evidence>
<dbReference type="KEGG" id="dpte:113795467"/>
<keyword evidence="1 5" id="KW-0645">Protease</keyword>
<dbReference type="OMA" id="GESRINH"/>
<dbReference type="FunCoup" id="A0A6P6Y900">
    <property type="interactions" value="21"/>
</dbReference>
<dbReference type="InParanoid" id="A0A6P6Y900"/>
<dbReference type="InterPro" id="IPR009003">
    <property type="entry name" value="Peptidase_S1_PA"/>
</dbReference>
<keyword evidence="2 5" id="KW-0378">Hydrolase</keyword>
<dbReference type="PRINTS" id="PR00722">
    <property type="entry name" value="CHYMOTRYPSIN"/>
</dbReference>
<evidence type="ECO:0000313" key="9">
    <source>
        <dbReference type="RefSeq" id="XP_027201451.1"/>
    </source>
</evidence>
<feature type="chain" id="PRO_5028130755" evidence="6">
    <location>
        <begin position="20"/>
        <end position="422"/>
    </location>
</feature>
<evidence type="ECO:0000313" key="8">
    <source>
        <dbReference type="Proteomes" id="UP000515146"/>
    </source>
</evidence>
<dbReference type="InterPro" id="IPR001254">
    <property type="entry name" value="Trypsin_dom"/>
</dbReference>
<keyword evidence="3 5" id="KW-0720">Serine protease</keyword>
<dbReference type="PROSITE" id="PS00134">
    <property type="entry name" value="TRYPSIN_HIS"/>
    <property type="match status" value="1"/>
</dbReference>
<dbReference type="SMART" id="SM00020">
    <property type="entry name" value="Tryp_SPc"/>
    <property type="match status" value="1"/>
</dbReference>
<dbReference type="InterPro" id="IPR043504">
    <property type="entry name" value="Peptidase_S1_PA_chymotrypsin"/>
</dbReference>
<dbReference type="PROSITE" id="PS50240">
    <property type="entry name" value="TRYPSIN_DOM"/>
    <property type="match status" value="1"/>
</dbReference>
<dbReference type="PANTHER" id="PTHR24252:SF7">
    <property type="entry name" value="HYALIN"/>
    <property type="match status" value="1"/>
</dbReference>
<dbReference type="Pfam" id="PF00089">
    <property type="entry name" value="Trypsin"/>
    <property type="match status" value="1"/>
</dbReference>
<dbReference type="PROSITE" id="PS00135">
    <property type="entry name" value="TRYPSIN_SER"/>
    <property type="match status" value="1"/>
</dbReference>
<evidence type="ECO:0000256" key="1">
    <source>
        <dbReference type="ARBA" id="ARBA00022670"/>
    </source>
</evidence>
<dbReference type="GO" id="GO:0004252">
    <property type="term" value="F:serine-type endopeptidase activity"/>
    <property type="evidence" value="ECO:0007669"/>
    <property type="project" value="InterPro"/>
</dbReference>
<dbReference type="FunFam" id="2.40.10.10:FF:000006">
    <property type="entry name" value="Serine proteinase stubble"/>
    <property type="match status" value="1"/>
</dbReference>
<dbReference type="CDD" id="cd00190">
    <property type="entry name" value="Tryp_SPc"/>
    <property type="match status" value="1"/>
</dbReference>
<proteinExistence type="predicted"/>
<gene>
    <name evidence="9" type="primary">LOC113795467</name>
</gene>
<evidence type="ECO:0000259" key="7">
    <source>
        <dbReference type="PROSITE" id="PS50240"/>
    </source>
</evidence>
<dbReference type="SUPFAM" id="SSF50494">
    <property type="entry name" value="Trypsin-like serine proteases"/>
    <property type="match status" value="1"/>
</dbReference>
<dbReference type="GO" id="GO:0006508">
    <property type="term" value="P:proteolysis"/>
    <property type="evidence" value="ECO:0007669"/>
    <property type="project" value="UniProtKB-KW"/>
</dbReference>
<dbReference type="Gene3D" id="2.40.10.10">
    <property type="entry name" value="Trypsin-like serine proteases"/>
    <property type="match status" value="1"/>
</dbReference>
<accession>A0A6P6Y900</accession>
<dbReference type="AlphaFoldDB" id="A0A6P6Y900"/>
<keyword evidence="6" id="KW-0732">Signal</keyword>